<dbReference type="InterPro" id="IPR036116">
    <property type="entry name" value="FN3_sf"/>
</dbReference>
<feature type="domain" description="Fibronectin type-III" evidence="4">
    <location>
        <begin position="849"/>
        <end position="945"/>
    </location>
</feature>
<dbReference type="FunFam" id="2.60.40.10:FF:000002">
    <property type="entry name" value="Titin a"/>
    <property type="match status" value="3"/>
</dbReference>
<feature type="domain" description="Ig-like" evidence="3">
    <location>
        <begin position="1610"/>
        <end position="1699"/>
    </location>
</feature>
<feature type="domain" description="Fibronectin type-III" evidence="4">
    <location>
        <begin position="1023"/>
        <end position="1117"/>
    </location>
</feature>
<evidence type="ECO:0000256" key="1">
    <source>
        <dbReference type="ARBA" id="ARBA00022737"/>
    </source>
</evidence>
<dbReference type="InterPro" id="IPR013098">
    <property type="entry name" value="Ig_I-set"/>
</dbReference>
<dbReference type="Gene3D" id="2.60.40.10">
    <property type="entry name" value="Immunoglobulins"/>
    <property type="match status" value="18"/>
</dbReference>
<dbReference type="Pfam" id="PF07679">
    <property type="entry name" value="I-set"/>
    <property type="match status" value="6"/>
</dbReference>
<feature type="domain" description="Fibronectin type-III" evidence="4">
    <location>
        <begin position="450"/>
        <end position="546"/>
    </location>
</feature>
<feature type="domain" description="Fibronectin type-III" evidence="4">
    <location>
        <begin position="172"/>
        <end position="265"/>
    </location>
</feature>
<dbReference type="InterPro" id="IPR003598">
    <property type="entry name" value="Ig_sub2"/>
</dbReference>
<evidence type="ECO:0000313" key="5">
    <source>
        <dbReference type="Ensembl" id="ENSCCRP00015065320.1"/>
    </source>
</evidence>
<reference evidence="5" key="1">
    <citation type="submission" date="2025-08" db="UniProtKB">
        <authorList>
            <consortium name="Ensembl"/>
        </authorList>
    </citation>
    <scope>IDENTIFICATION</scope>
</reference>
<dbReference type="CDD" id="cd05748">
    <property type="entry name" value="Ig_Titin_like"/>
    <property type="match status" value="2"/>
</dbReference>
<dbReference type="InterPro" id="IPR013783">
    <property type="entry name" value="Ig-like_fold"/>
</dbReference>
<dbReference type="GO" id="GO:0008307">
    <property type="term" value="F:structural constituent of muscle"/>
    <property type="evidence" value="ECO:0007669"/>
    <property type="project" value="TreeGrafter"/>
</dbReference>
<name>A0A8C1WF11_CYPCA</name>
<organism evidence="5 6">
    <name type="scientific">Cyprinus carpio</name>
    <name type="common">Common carp</name>
    <dbReference type="NCBI Taxonomy" id="7962"/>
    <lineage>
        <taxon>Eukaryota</taxon>
        <taxon>Metazoa</taxon>
        <taxon>Chordata</taxon>
        <taxon>Craniata</taxon>
        <taxon>Vertebrata</taxon>
        <taxon>Euteleostomi</taxon>
        <taxon>Actinopterygii</taxon>
        <taxon>Neopterygii</taxon>
        <taxon>Teleostei</taxon>
        <taxon>Ostariophysi</taxon>
        <taxon>Cypriniformes</taxon>
        <taxon>Cyprinidae</taxon>
        <taxon>Cyprininae</taxon>
        <taxon>Cyprinus</taxon>
    </lineage>
</organism>
<dbReference type="Pfam" id="PF00041">
    <property type="entry name" value="fn3"/>
    <property type="match status" value="12"/>
</dbReference>
<feature type="domain" description="Ig-like" evidence="3">
    <location>
        <begin position="269"/>
        <end position="339"/>
    </location>
</feature>
<dbReference type="PROSITE" id="PS50835">
    <property type="entry name" value="IG_LIKE"/>
    <property type="match status" value="5"/>
</dbReference>
<feature type="domain" description="Fibronectin type-III" evidence="4">
    <location>
        <begin position="75"/>
        <end position="169"/>
    </location>
</feature>
<feature type="domain" description="Ig-like" evidence="3">
    <location>
        <begin position="1"/>
        <end position="68"/>
    </location>
</feature>
<dbReference type="PANTHER" id="PTHR14340:SF13">
    <property type="entry name" value="TITIN"/>
    <property type="match status" value="1"/>
</dbReference>
<keyword evidence="1" id="KW-0677">Repeat</keyword>
<sequence>MFIPFKGRPAPQIKWEKDGGQIKETAQTETTSSHTYLVIDKVNRADSGKYTVTAENSAGAKSETIIVKVLDTPSAPLNFKVKEITKESVTLTWEPPILDGGAKIKNYIVEKRESTRKTFSAVVTNCHKLSWKVEPLQEGCSYYFRVLAENEHGIGLPADITDPLKVSEVPQCPGKLSVVDVTKTSVSLSWEKPIHDGGSRILQYLVEMQVKGNDKWSGCANVKTLEAVISNLNPGEEYTFRVIAINEKGKSDPRTLAVPVQAKDLVFGPDVRPAFSNYSVLVGKDLQVEIPISGRPKPKVIWTKDGAALKFTTRVNISNTAHSTVLSIKEAAREDGGMYGINLSNVVGQKDATIEIITLDKPGPPTGPVRFDEITVSSITLSWDPPKYTGGCPISNYIVQKRDTTSTTWENVAISLARTTLKVVRLKTGTLIQETKFKTKGFVARDPCDPPGTPEAVHVTKNSITIQWTKPEYDGGSVITGYTVEKRDLPEGRWMKASFTNVIETNFTVTGLTEGAKYDFRVIAKNAVGTISKPSYNSGPIAALDEVEPPKFSIDPEYTQTLIVNAGDAFKLDVDVHGKPLPAIQWFKNDKELENTIRCDIKNTDYRALIIVKDALRQDGGNYTLQLTNVAGSQTAQFHVKVLDKPGPPEGPVHVTGVSSDKCTLIWHPPLDDGGNTITHYIIERRETSRLAWTVVCNDCKTTTYKVTKLLEGNEYIFRVMAANSYGVGEPIEAPSVIMKDPFSQPGSPQIIEVTNIAKDSMTICWSAPDTDGGSEILGYIIEKRDRSGIRWTRCNRQKVTDVCFRVHGLIEDHEYEFRVSAENAAGIGEPSLPTSYYKACDPKYKPGPPMHAHVVDTTKTSVTVAWGKPLNDGGCAIQGYIVEICKAEEEEWTMCTPPTGLRVNKFEITKLTEQQEYKIQICAINKLGVGEPAVIPGTAKPEDKLETPEIHLDSELRKEIKWTKDESDLSEKTVLEKGFNFTQLSIDSCDRRDSGKYTVTLQNSSGSVSEFVAVKVLDTPGAPLNLVVKDIKKDSVTLVWEPPLIDGGAKIKNYIVDKRESTRKAYANITTKCSKTMYKVENLAEGAMYYFRVMAENEYGVGLPVETKTASKASEVPQPVGKVMLMDVTKVSASLAWEKPEHDGGSRIAGYLIEMQPKGTDKWGVAANVKTCEGTVTGLTGGQEYLFRVLAYNEKGKSEPKPLAAPVIANDLTIEPSLKLQFNTYSVKSGKDLKLEIPIFGRPKPKITWSKDGQSLKVTSRVTTSSTPTSTILQITEACKDDLGKYTVTATNSVCAVKEDISIIILDKPGPPTGPIKVNEVSNNSVSISWEPPEYTGGCQVKHYIVEKRDTTETTWQVVAGLVARTSLKITKLKTGSEYQFRVIAENRYGKGASLDSKSIVVQYPYKPPGPPGTPYVKSATKDQMIIEWNEPVSDGGSSVIGYHLESKERTSILWTKLNKTLITDTVFKICNLEEGIGYEFRVYAENIVGTGRASKVSESFVARDPCDPPGTPEAVTISKDHIKIQWSKPQYDGGSKVTGYIVERRDLPEGRWMRANFTNVIETEFTITGLTVNNQYEFRVIARNAVGVFSEPSDSTGPITSTDEIEPPSVSMDPKYKDVIVLSAGDNLVLDADIHGKPTPDIQWLKEGKEMDKTLRIEVRSTQKYASITIKDCTRLDGGEYDLVLRNSGGTKTIPITVKVLD</sequence>
<dbReference type="FunFam" id="2.60.40.10:FF:000547">
    <property type="entry name" value="Titin a"/>
    <property type="match status" value="1"/>
</dbReference>
<dbReference type="FunFam" id="2.60.40.10:FF:000012">
    <property type="entry name" value="titin isoform X1"/>
    <property type="match status" value="3"/>
</dbReference>
<dbReference type="FunFam" id="2.60.40.10:FF:000003">
    <property type="entry name" value="Titin isoform E"/>
    <property type="match status" value="1"/>
</dbReference>
<dbReference type="FunFam" id="2.60.40.10:FF:000031">
    <property type="entry name" value="Myosin-binding protein C, slow type"/>
    <property type="match status" value="2"/>
</dbReference>
<dbReference type="SUPFAM" id="SSF49265">
    <property type="entry name" value="Fibronectin type III"/>
    <property type="match status" value="7"/>
</dbReference>
<feature type="domain" description="Fibronectin type-III" evidence="4">
    <location>
        <begin position="1120"/>
        <end position="1213"/>
    </location>
</feature>
<dbReference type="GO" id="GO:0045214">
    <property type="term" value="P:sarcomere organization"/>
    <property type="evidence" value="ECO:0007669"/>
    <property type="project" value="TreeGrafter"/>
</dbReference>
<evidence type="ECO:0000256" key="2">
    <source>
        <dbReference type="ARBA" id="ARBA00023319"/>
    </source>
</evidence>
<evidence type="ECO:0000259" key="4">
    <source>
        <dbReference type="PROSITE" id="PS50853"/>
    </source>
</evidence>
<evidence type="ECO:0000313" key="6">
    <source>
        <dbReference type="Proteomes" id="UP000694700"/>
    </source>
</evidence>
<dbReference type="GO" id="GO:0031430">
    <property type="term" value="C:M band"/>
    <property type="evidence" value="ECO:0007669"/>
    <property type="project" value="TreeGrafter"/>
</dbReference>
<feature type="domain" description="Ig-like" evidence="3">
    <location>
        <begin position="550"/>
        <end position="641"/>
    </location>
</feature>
<feature type="domain" description="Fibronectin type-III" evidence="4">
    <location>
        <begin position="648"/>
        <end position="742"/>
    </location>
</feature>
<keyword evidence="2" id="KW-0393">Immunoglobulin domain</keyword>
<dbReference type="SMART" id="SM00060">
    <property type="entry name" value="FN3"/>
    <property type="match status" value="12"/>
</dbReference>
<dbReference type="InterPro" id="IPR007110">
    <property type="entry name" value="Ig-like_dom"/>
</dbReference>
<dbReference type="PANTHER" id="PTHR14340">
    <property type="entry name" value="MICROFIBRIL-ASSOCIATED GLYCOPROTEIN 3"/>
    <property type="match status" value="1"/>
</dbReference>
<dbReference type="FunFam" id="2.60.40.10:FF:000112">
    <property type="entry name" value="Titin a"/>
    <property type="match status" value="2"/>
</dbReference>
<feature type="domain" description="Fibronectin type-III" evidence="4">
    <location>
        <begin position="1412"/>
        <end position="1507"/>
    </location>
</feature>
<dbReference type="FunFam" id="2.60.40.10:FF:000034">
    <property type="entry name" value="Titin isoform A"/>
    <property type="match status" value="2"/>
</dbReference>
<evidence type="ECO:0000259" key="3">
    <source>
        <dbReference type="PROSITE" id="PS50835"/>
    </source>
</evidence>
<feature type="domain" description="Fibronectin type-III" evidence="4">
    <location>
        <begin position="745"/>
        <end position="843"/>
    </location>
</feature>
<dbReference type="FunFam" id="2.60.40.10:FF:000011">
    <property type="entry name" value="Titin b"/>
    <property type="match status" value="2"/>
</dbReference>
<feature type="domain" description="Ig-like" evidence="3">
    <location>
        <begin position="1217"/>
        <end position="1303"/>
    </location>
</feature>
<dbReference type="InterPro" id="IPR003961">
    <property type="entry name" value="FN3_dom"/>
</dbReference>
<feature type="domain" description="Fibronectin type-III" evidence="4">
    <location>
        <begin position="1510"/>
        <end position="1607"/>
    </location>
</feature>
<accession>A0A8C1WF11</accession>
<dbReference type="SMART" id="SM00409">
    <property type="entry name" value="IG"/>
    <property type="match status" value="6"/>
</dbReference>
<proteinExistence type="predicted"/>
<protein>
    <recommendedName>
        <fullName evidence="7">Titin</fullName>
    </recommendedName>
</protein>
<dbReference type="PROSITE" id="PS50853">
    <property type="entry name" value="FN3"/>
    <property type="match status" value="11"/>
</dbReference>
<dbReference type="CDD" id="cd00063">
    <property type="entry name" value="FN3"/>
    <property type="match status" value="12"/>
</dbReference>
<dbReference type="Ensembl" id="ENSCCRT00015067478.1">
    <property type="protein sequence ID" value="ENSCCRP00015065320.1"/>
    <property type="gene ID" value="ENSCCRG00015026654.1"/>
</dbReference>
<dbReference type="GO" id="GO:0048738">
    <property type="term" value="P:cardiac muscle tissue development"/>
    <property type="evidence" value="ECO:0007669"/>
    <property type="project" value="TreeGrafter"/>
</dbReference>
<feature type="domain" description="Fibronectin type-III" evidence="4">
    <location>
        <begin position="1312"/>
        <end position="1406"/>
    </location>
</feature>
<dbReference type="InterPro" id="IPR003599">
    <property type="entry name" value="Ig_sub"/>
</dbReference>
<dbReference type="SMART" id="SM00408">
    <property type="entry name" value="IGc2"/>
    <property type="match status" value="5"/>
</dbReference>
<dbReference type="Proteomes" id="UP000694700">
    <property type="component" value="Unplaced"/>
</dbReference>
<dbReference type="InterPro" id="IPR036179">
    <property type="entry name" value="Ig-like_dom_sf"/>
</dbReference>
<dbReference type="SUPFAM" id="SSF48726">
    <property type="entry name" value="Immunoglobulin"/>
    <property type="match status" value="6"/>
</dbReference>
<evidence type="ECO:0008006" key="7">
    <source>
        <dbReference type="Google" id="ProtNLM"/>
    </source>
</evidence>
<dbReference type="PRINTS" id="PR00014">
    <property type="entry name" value="FNTYPEIII"/>
</dbReference>